<sequence>MKRVIGGLVLLAVLYAIYMDITVGTLPKATQQDAIASSSIAFLEVRIEPGDTVLSIIEELTGFPKNIAIDQMIKDFTSLNGGIAPEQIRPGEVYKIPIYASTSEE</sequence>
<evidence type="ECO:0000259" key="1">
    <source>
        <dbReference type="PROSITE" id="PS51782"/>
    </source>
</evidence>
<dbReference type="InterPro" id="IPR018392">
    <property type="entry name" value="LysM"/>
</dbReference>
<organism evidence="2 3">
    <name type="scientific">Perspicuibacillus lycopersici</name>
    <dbReference type="NCBI Taxonomy" id="1325689"/>
    <lineage>
        <taxon>Bacteria</taxon>
        <taxon>Bacillati</taxon>
        <taxon>Bacillota</taxon>
        <taxon>Bacilli</taxon>
        <taxon>Bacillales</taxon>
        <taxon>Bacillaceae</taxon>
        <taxon>Perspicuibacillus</taxon>
    </lineage>
</organism>
<gene>
    <name evidence="2" type="ORF">OEV98_09985</name>
</gene>
<protein>
    <recommendedName>
        <fullName evidence="1">LysM domain-containing protein</fullName>
    </recommendedName>
</protein>
<accession>A0AAE3IVY7</accession>
<dbReference type="PROSITE" id="PS51782">
    <property type="entry name" value="LYSM"/>
    <property type="match status" value="1"/>
</dbReference>
<dbReference type="EMBL" id="JAOUSF010000003">
    <property type="protein sequence ID" value="MCU9613889.1"/>
    <property type="molecule type" value="Genomic_DNA"/>
</dbReference>
<reference evidence="2" key="1">
    <citation type="submission" date="2022-10" db="EMBL/GenBank/DDBJ databases">
        <title>Description of Fervidibacillus gen. nov. in the family Fervidibacillaceae fam. nov. with two species, Fervidibacillus albus sp. nov., and Fervidibacillus halotolerans sp. nov., isolated from tidal flat sediments.</title>
        <authorList>
            <person name="Kwon K.K."/>
            <person name="Yang S.-H."/>
        </authorList>
    </citation>
    <scope>NUCLEOTIDE SEQUENCE</scope>
    <source>
        <strain evidence="2">JCM 19140</strain>
    </source>
</reference>
<dbReference type="Proteomes" id="UP001209318">
    <property type="component" value="Unassembled WGS sequence"/>
</dbReference>
<dbReference type="RefSeq" id="WP_263073125.1">
    <property type="nucleotide sequence ID" value="NZ_JAOUSF010000003.1"/>
</dbReference>
<evidence type="ECO:0000313" key="2">
    <source>
        <dbReference type="EMBL" id="MCU9613889.1"/>
    </source>
</evidence>
<comment type="caution">
    <text evidence="2">The sequence shown here is derived from an EMBL/GenBank/DDBJ whole genome shotgun (WGS) entry which is preliminary data.</text>
</comment>
<evidence type="ECO:0000313" key="3">
    <source>
        <dbReference type="Proteomes" id="UP001209318"/>
    </source>
</evidence>
<proteinExistence type="predicted"/>
<dbReference type="AlphaFoldDB" id="A0AAE3IVY7"/>
<name>A0AAE3IVY7_9BACI</name>
<feature type="domain" description="LysM" evidence="1">
    <location>
        <begin position="43"/>
        <end position="96"/>
    </location>
</feature>
<keyword evidence="3" id="KW-1185">Reference proteome</keyword>